<dbReference type="PANTHER" id="PTHR34714:SF2">
    <property type="entry name" value="EGF-LIKE DOMAIN-CONTAINING PROTEIN"/>
    <property type="match status" value="1"/>
</dbReference>
<dbReference type="PANTHER" id="PTHR34714">
    <property type="entry name" value="EGF-LIKE DOMAIN-CONTAINING PROTEIN"/>
    <property type="match status" value="1"/>
</dbReference>
<dbReference type="EMBL" id="JAGMUX010000005">
    <property type="protein sequence ID" value="KAH7259456.1"/>
    <property type="molecule type" value="Genomic_DNA"/>
</dbReference>
<evidence type="ECO:0000313" key="2">
    <source>
        <dbReference type="Proteomes" id="UP000720189"/>
    </source>
</evidence>
<dbReference type="Proteomes" id="UP000720189">
    <property type="component" value="Unassembled WGS sequence"/>
</dbReference>
<dbReference type="GeneID" id="70231040"/>
<dbReference type="AlphaFoldDB" id="A0A9P9HLB2"/>
<evidence type="ECO:0000313" key="1">
    <source>
        <dbReference type="EMBL" id="KAH7259456.1"/>
    </source>
</evidence>
<sequence>MEFQLAADHMHNSFTLGEKQLAKDLSESFYLDELPRAVSFVYIRRPFVQLAEVLNEAQSYVQTHTKEDLRRLVLYCDTINLTEGLVVGYKDSEKSLDLRVFARKVECRDASQALHMHFSEDCQLEFYTYELKKGFTAHLEFGDGSIRQLPLSIAPESWGITVNWTGEKFLFVHHDSTALDMTTANYLNRIMSDGTLERGNFIENNDNLPRLVMYQFLVAATIMKINPKLALEILNWVCNLSAHESSAALNIQACSLRNSLVLSQERKVFNVPSVNIYASKQVLESRLAASTAFEQAFQNFAAQDRASAAVLGQTVNLIAKSEDAMSEYAFLEDLAQKAYSSAQSAREVAFKRYDQNNTDLVPLQKEFSKGLEDWCTKQKIEAAKSVFSACIGTIGAITATVASGGLAAPIIPAAAGKAVDTVGKVAKIINTIKEVVEKIKKIYEKLKPILEKLKKLSEAIQAVVAALNASKTLEENTALQRPDMNLDIYNATALWDIFREKVDQIETTVASIDFAAKEKYFFALRTLVINGKTYLQTQENLCQRGNELALVLLKVKLQHKDKQRLTLSATATEQQGAVLDLLKRAMFDRLLSIRSLVFLDFYMYSEAYMFHTLTDKPPVNISPVKPVLDYLEDAARFQGNVAAFGSRVMVQQRKFSVLTCGDAVNTSGLRDRLLKNEPVCVSFNPGDAMFAGFARIRVSRARCYLEGVSMTPNLDATGENAGIRLFLKTSGRFYDISLPGRKGDAAPFNAFVGDARTLLFEYNVGDQSIVCDGEYGQSLDYTRHSSLTEWELSVGTGGLQASDLDLSGLKGIRMELWCDITLKI</sequence>
<proteinExistence type="predicted"/>
<dbReference type="OrthoDB" id="3763773at2759"/>
<reference evidence="1" key="1">
    <citation type="journal article" date="2021" name="Nat. Commun.">
        <title>Genetic determinants of endophytism in the Arabidopsis root mycobiome.</title>
        <authorList>
            <person name="Mesny F."/>
            <person name="Miyauchi S."/>
            <person name="Thiergart T."/>
            <person name="Pickel B."/>
            <person name="Atanasova L."/>
            <person name="Karlsson M."/>
            <person name="Huettel B."/>
            <person name="Barry K.W."/>
            <person name="Haridas S."/>
            <person name="Chen C."/>
            <person name="Bauer D."/>
            <person name="Andreopoulos W."/>
            <person name="Pangilinan J."/>
            <person name="LaButti K."/>
            <person name="Riley R."/>
            <person name="Lipzen A."/>
            <person name="Clum A."/>
            <person name="Drula E."/>
            <person name="Henrissat B."/>
            <person name="Kohler A."/>
            <person name="Grigoriev I.V."/>
            <person name="Martin F.M."/>
            <person name="Hacquard S."/>
        </authorList>
    </citation>
    <scope>NUCLEOTIDE SEQUENCE</scope>
    <source>
        <strain evidence="1">MPI-CAGE-AT-0023</strain>
    </source>
</reference>
<comment type="caution">
    <text evidence="1">The sequence shown here is derived from an EMBL/GenBank/DDBJ whole genome shotgun (WGS) entry which is preliminary data.</text>
</comment>
<dbReference type="RefSeq" id="XP_046052164.1">
    <property type="nucleotide sequence ID" value="XM_046201086.1"/>
</dbReference>
<name>A0A9P9HLB2_FUSRE</name>
<gene>
    <name evidence="1" type="ORF">BKA55DRAFT_724584</name>
</gene>
<keyword evidence="2" id="KW-1185">Reference proteome</keyword>
<protein>
    <submittedName>
        <fullName evidence="1">Uncharacterized protein</fullName>
    </submittedName>
</protein>
<organism evidence="1 2">
    <name type="scientific">Fusarium redolens</name>
    <dbReference type="NCBI Taxonomy" id="48865"/>
    <lineage>
        <taxon>Eukaryota</taxon>
        <taxon>Fungi</taxon>
        <taxon>Dikarya</taxon>
        <taxon>Ascomycota</taxon>
        <taxon>Pezizomycotina</taxon>
        <taxon>Sordariomycetes</taxon>
        <taxon>Hypocreomycetidae</taxon>
        <taxon>Hypocreales</taxon>
        <taxon>Nectriaceae</taxon>
        <taxon>Fusarium</taxon>
        <taxon>Fusarium redolens species complex</taxon>
    </lineage>
</organism>
<accession>A0A9P9HLB2</accession>